<evidence type="ECO:0000313" key="4">
    <source>
        <dbReference type="Proteomes" id="UP000663829"/>
    </source>
</evidence>
<name>A0A814XDG5_9BILA</name>
<dbReference type="Proteomes" id="UP000663829">
    <property type="component" value="Unassembled WGS sequence"/>
</dbReference>
<reference evidence="2" key="1">
    <citation type="submission" date="2021-02" db="EMBL/GenBank/DDBJ databases">
        <authorList>
            <person name="Nowell W R."/>
        </authorList>
    </citation>
    <scope>NUCLEOTIDE SEQUENCE</scope>
</reference>
<organism evidence="2 4">
    <name type="scientific">Didymodactylos carnosus</name>
    <dbReference type="NCBI Taxonomy" id="1234261"/>
    <lineage>
        <taxon>Eukaryota</taxon>
        <taxon>Metazoa</taxon>
        <taxon>Spiralia</taxon>
        <taxon>Gnathifera</taxon>
        <taxon>Rotifera</taxon>
        <taxon>Eurotatoria</taxon>
        <taxon>Bdelloidea</taxon>
        <taxon>Philodinida</taxon>
        <taxon>Philodinidae</taxon>
        <taxon>Didymodactylos</taxon>
    </lineage>
</organism>
<keyword evidence="4" id="KW-1185">Reference proteome</keyword>
<gene>
    <name evidence="2" type="ORF">GPM918_LOCUS24401</name>
    <name evidence="3" type="ORF">SRO942_LOCUS24400</name>
</gene>
<dbReference type="Proteomes" id="UP000681722">
    <property type="component" value="Unassembled WGS sequence"/>
</dbReference>
<keyword evidence="1" id="KW-1133">Transmembrane helix</keyword>
<evidence type="ECO:0000256" key="1">
    <source>
        <dbReference type="SAM" id="Phobius"/>
    </source>
</evidence>
<dbReference type="EMBL" id="CAJOBC010009079">
    <property type="protein sequence ID" value="CAF3978758.1"/>
    <property type="molecule type" value="Genomic_DNA"/>
</dbReference>
<feature type="transmembrane region" description="Helical" evidence="1">
    <location>
        <begin position="58"/>
        <end position="79"/>
    </location>
</feature>
<protein>
    <submittedName>
        <fullName evidence="2">Uncharacterized protein</fullName>
    </submittedName>
</protein>
<evidence type="ECO:0000313" key="2">
    <source>
        <dbReference type="EMBL" id="CAF1214892.1"/>
    </source>
</evidence>
<sequence>MRKASEPPTLQRKKYFIKRNKIKNIWLSALQHLNLFNSICVESQNGSWDRTKLGKHTVLILTVLLNNTSIAFTIILIYLETINDLVTWNSKLGKFRKLSYTLDSWIIENGYQVCLKLWSEIIIYFIIGFDSSLCLRRYSPYKMLFSTEYQQIIKGVKEIFKWLNNEDYKNLLIKYKTHVDVYEFLMKILKLNPFFNNQTNTLKFFTRALLIQQHIHKTHNLFKTTTNYIKSVSEKALIDLTPVVHLTRCRPSYCNDTLNAISERYEDRMGILNEKICCDLVPKWSRQGDRNINRRLDFRYTFSRAESCLANLRSELEISFIGFIKCMYHHYIADSMMIDSYIFKTLLDWYIESTLIDSWKQTDNFINDC</sequence>
<proteinExistence type="predicted"/>
<accession>A0A814XDG5</accession>
<dbReference type="EMBL" id="CAJNOQ010009078">
    <property type="protein sequence ID" value="CAF1214892.1"/>
    <property type="molecule type" value="Genomic_DNA"/>
</dbReference>
<comment type="caution">
    <text evidence="2">The sequence shown here is derived from an EMBL/GenBank/DDBJ whole genome shotgun (WGS) entry which is preliminary data.</text>
</comment>
<dbReference type="AlphaFoldDB" id="A0A814XDG5"/>
<keyword evidence="1" id="KW-0812">Transmembrane</keyword>
<keyword evidence="1" id="KW-0472">Membrane</keyword>
<evidence type="ECO:0000313" key="3">
    <source>
        <dbReference type="EMBL" id="CAF3978758.1"/>
    </source>
</evidence>